<sequence>MLRWAEHVHRPLVRGPNNLGIRASPTHSPSSGKARLSNLPRRKRVRAQHGGKTFMKPKVRIQVSVTVEDKLTAPVQLPEAPQLPLRVLTISITDLYQATRHIIGHSSWETIAVEDKAFLEKLRRAFMRHDFIAGVKGIKKKLDSVDVEKNRRDAEEHEVIAQQLIAEEKKRAELAVAKAKWQTQQIKRQWGKWVRAALCGQKHPMKPPLAYRARWAWYDEKWDDIEKGRVQYPIAFEEIPWPSMTPNQLELTDFEAFALSPARPGYETLYWSERLDRERKRWNVDNITRFFLPLLAAHLREGVAGCAETIVGHCDTLLYKYTECDY</sequence>
<comment type="caution">
    <text evidence="2">The sequence shown here is derived from an EMBL/GenBank/DDBJ whole genome shotgun (WGS) entry which is preliminary data.</text>
</comment>
<feature type="region of interest" description="Disordered" evidence="1">
    <location>
        <begin position="15"/>
        <end position="49"/>
    </location>
</feature>
<dbReference type="GeneID" id="66081535"/>
<feature type="compositionally biased region" description="Basic residues" evidence="1">
    <location>
        <begin position="40"/>
        <end position="49"/>
    </location>
</feature>
<dbReference type="AlphaFoldDB" id="A0A9P7UPY6"/>
<reference evidence="2" key="1">
    <citation type="journal article" date="2021" name="Genome Biol. Evol.">
        <title>The assembled and annotated genome of the fairy-ring fungus Marasmius oreades.</title>
        <authorList>
            <person name="Hiltunen M."/>
            <person name="Ament-Velasquez S.L."/>
            <person name="Johannesson H."/>
        </authorList>
    </citation>
    <scope>NUCLEOTIDE SEQUENCE</scope>
    <source>
        <strain evidence="2">03SP1</strain>
    </source>
</reference>
<evidence type="ECO:0000256" key="1">
    <source>
        <dbReference type="SAM" id="MobiDB-lite"/>
    </source>
</evidence>
<protein>
    <submittedName>
        <fullName evidence="2">Uncharacterized protein</fullName>
    </submittedName>
</protein>
<name>A0A9P7UPY6_9AGAR</name>
<gene>
    <name evidence="2" type="ORF">E1B28_012460</name>
</gene>
<dbReference type="RefSeq" id="XP_043004942.1">
    <property type="nucleotide sequence ID" value="XM_043157575.1"/>
</dbReference>
<dbReference type="Proteomes" id="UP001049176">
    <property type="component" value="Chromosome 8"/>
</dbReference>
<dbReference type="EMBL" id="CM032188">
    <property type="protein sequence ID" value="KAG7088471.1"/>
    <property type="molecule type" value="Genomic_DNA"/>
</dbReference>
<dbReference type="KEGG" id="more:E1B28_012460"/>
<dbReference type="OrthoDB" id="2892356at2759"/>
<evidence type="ECO:0000313" key="2">
    <source>
        <dbReference type="EMBL" id="KAG7088471.1"/>
    </source>
</evidence>
<keyword evidence="3" id="KW-1185">Reference proteome</keyword>
<proteinExistence type="predicted"/>
<evidence type="ECO:0000313" key="3">
    <source>
        <dbReference type="Proteomes" id="UP001049176"/>
    </source>
</evidence>
<accession>A0A9P7UPY6</accession>
<organism evidence="2 3">
    <name type="scientific">Marasmius oreades</name>
    <name type="common">fairy-ring Marasmius</name>
    <dbReference type="NCBI Taxonomy" id="181124"/>
    <lineage>
        <taxon>Eukaryota</taxon>
        <taxon>Fungi</taxon>
        <taxon>Dikarya</taxon>
        <taxon>Basidiomycota</taxon>
        <taxon>Agaricomycotina</taxon>
        <taxon>Agaricomycetes</taxon>
        <taxon>Agaricomycetidae</taxon>
        <taxon>Agaricales</taxon>
        <taxon>Marasmiineae</taxon>
        <taxon>Marasmiaceae</taxon>
        <taxon>Marasmius</taxon>
    </lineage>
</organism>